<feature type="transmembrane region" description="Helical" evidence="1">
    <location>
        <begin position="186"/>
        <end position="210"/>
    </location>
</feature>
<keyword evidence="3" id="KW-1185">Reference proteome</keyword>
<dbReference type="Pfam" id="PF04654">
    <property type="entry name" value="DUF599"/>
    <property type="match status" value="1"/>
</dbReference>
<organism evidence="2 3">
    <name type="scientific">Saponaria officinalis</name>
    <name type="common">Common soapwort</name>
    <name type="synonym">Lychnis saponaria</name>
    <dbReference type="NCBI Taxonomy" id="3572"/>
    <lineage>
        <taxon>Eukaryota</taxon>
        <taxon>Viridiplantae</taxon>
        <taxon>Streptophyta</taxon>
        <taxon>Embryophyta</taxon>
        <taxon>Tracheophyta</taxon>
        <taxon>Spermatophyta</taxon>
        <taxon>Magnoliopsida</taxon>
        <taxon>eudicotyledons</taxon>
        <taxon>Gunneridae</taxon>
        <taxon>Pentapetalae</taxon>
        <taxon>Caryophyllales</taxon>
        <taxon>Caryophyllaceae</taxon>
        <taxon>Caryophylleae</taxon>
        <taxon>Saponaria</taxon>
    </lineage>
</organism>
<dbReference type="Proteomes" id="UP001443914">
    <property type="component" value="Unassembled WGS sequence"/>
</dbReference>
<keyword evidence="1" id="KW-0812">Transmembrane</keyword>
<keyword evidence="1" id="KW-0472">Membrane</keyword>
<dbReference type="PANTHER" id="PTHR31168:SF19">
    <property type="entry name" value="OS01G0683700 PROTEIN"/>
    <property type="match status" value="1"/>
</dbReference>
<name>A0AAW1K803_SAPOF</name>
<keyword evidence="1" id="KW-1133">Transmembrane helix</keyword>
<evidence type="ECO:0000256" key="1">
    <source>
        <dbReference type="SAM" id="Phobius"/>
    </source>
</evidence>
<feature type="transmembrane region" description="Helical" evidence="1">
    <location>
        <begin position="80"/>
        <end position="99"/>
    </location>
</feature>
<reference evidence="2" key="1">
    <citation type="submission" date="2024-03" db="EMBL/GenBank/DDBJ databases">
        <title>WGS assembly of Saponaria officinalis var. Norfolk2.</title>
        <authorList>
            <person name="Jenkins J."/>
            <person name="Shu S."/>
            <person name="Grimwood J."/>
            <person name="Barry K."/>
            <person name="Goodstein D."/>
            <person name="Schmutz J."/>
            <person name="Leebens-Mack J."/>
            <person name="Osbourn A."/>
        </authorList>
    </citation>
    <scope>NUCLEOTIDE SEQUENCE [LARGE SCALE GENOMIC DNA]</scope>
    <source>
        <strain evidence="2">JIC</strain>
    </source>
</reference>
<accession>A0AAW1K803</accession>
<feature type="transmembrane region" description="Helical" evidence="1">
    <location>
        <begin position="119"/>
        <end position="140"/>
    </location>
</feature>
<evidence type="ECO:0000313" key="3">
    <source>
        <dbReference type="Proteomes" id="UP001443914"/>
    </source>
</evidence>
<dbReference type="InterPro" id="IPR006747">
    <property type="entry name" value="DUF599"/>
</dbReference>
<comment type="caution">
    <text evidence="2">The sequence shown here is derived from an EMBL/GenBank/DDBJ whole genome shotgun (WGS) entry which is preliminary data.</text>
</comment>
<gene>
    <name evidence="2" type="ORF">RND81_06G069900</name>
</gene>
<feature type="transmembrane region" description="Helical" evidence="1">
    <location>
        <begin position="14"/>
        <end position="36"/>
    </location>
</feature>
<dbReference type="EMBL" id="JBDFQZ010000006">
    <property type="protein sequence ID" value="KAK9714072.1"/>
    <property type="molecule type" value="Genomic_DNA"/>
</dbReference>
<dbReference type="AlphaFoldDB" id="A0AAW1K803"/>
<sequence>MEVNMTFEEFTERYLDYILVPSGLFVMIAYHAWLLFNITRRPSRTVIGLNTMCRHRWVYNIMSDQTKNGILGVQTLRNNLMASTLLATISITLSSLIGAVISSSSKPSDVTYTIHQVKYFSVLICFLAAFFCNMQCVRYYSHSSFLLNVPLPDGKDEFIEYVAQTLNRGSLFWSLGLRAFYFSFPLLLWIFGPIPMFACSCLISFSLYFLDTASLASWYLPIGHMNDIDTHSLYFGSITDSIGTAPSEVDNIYCSLLGITKLGTTNDTC</sequence>
<dbReference type="PANTHER" id="PTHR31168">
    <property type="entry name" value="OS02G0292800 PROTEIN"/>
    <property type="match status" value="1"/>
</dbReference>
<evidence type="ECO:0000313" key="2">
    <source>
        <dbReference type="EMBL" id="KAK9714072.1"/>
    </source>
</evidence>
<proteinExistence type="predicted"/>
<protein>
    <submittedName>
        <fullName evidence="2">Uncharacterized protein</fullName>
    </submittedName>
</protein>